<evidence type="ECO:0000313" key="2">
    <source>
        <dbReference type="Proteomes" id="UP001141253"/>
    </source>
</evidence>
<reference evidence="1" key="1">
    <citation type="submission" date="2022-10" db="EMBL/GenBank/DDBJ databases">
        <authorList>
            <person name="Hyden B.L."/>
            <person name="Feng K."/>
            <person name="Yates T."/>
            <person name="Jawdy S."/>
            <person name="Smart L.B."/>
            <person name="Muchero W."/>
        </authorList>
    </citation>
    <scope>NUCLEOTIDE SEQUENCE</scope>
    <source>
        <tissue evidence="1">Shoot tip</tissue>
    </source>
</reference>
<comment type="caution">
    <text evidence="1">The sequence shown here is derived from an EMBL/GenBank/DDBJ whole genome shotgun (WGS) entry which is preliminary data.</text>
</comment>
<gene>
    <name evidence="1" type="ORF">OIU77_007360</name>
</gene>
<organism evidence="1 2">
    <name type="scientific">Salix suchowensis</name>
    <dbReference type="NCBI Taxonomy" id="1278906"/>
    <lineage>
        <taxon>Eukaryota</taxon>
        <taxon>Viridiplantae</taxon>
        <taxon>Streptophyta</taxon>
        <taxon>Embryophyta</taxon>
        <taxon>Tracheophyta</taxon>
        <taxon>Spermatophyta</taxon>
        <taxon>Magnoliopsida</taxon>
        <taxon>eudicotyledons</taxon>
        <taxon>Gunneridae</taxon>
        <taxon>Pentapetalae</taxon>
        <taxon>rosids</taxon>
        <taxon>fabids</taxon>
        <taxon>Malpighiales</taxon>
        <taxon>Salicaceae</taxon>
        <taxon>Saliceae</taxon>
        <taxon>Salix</taxon>
    </lineage>
</organism>
<evidence type="ECO:0000313" key="1">
    <source>
        <dbReference type="EMBL" id="KAJ6339379.1"/>
    </source>
</evidence>
<protein>
    <submittedName>
        <fullName evidence="1">Uncharacterized protein</fullName>
    </submittedName>
</protein>
<sequence length="156" mass="16647">MCATMCSHYGRLSSSSAVDASQPNAKCATPFDSQAQYSEGNLSSISCAISTTPLLVSINNGLEGVSCPVFSSVDGRTFSLFLTSTPPPPPSPSLPLPPCPSPLCSSSSLVKGIDINLCRLRIDRLQPVALVLFYKLLGKFQCRVILVLFFPDSLHH</sequence>
<keyword evidence="2" id="KW-1185">Reference proteome</keyword>
<accession>A0ABQ9AH11</accession>
<dbReference type="Proteomes" id="UP001141253">
    <property type="component" value="Chromosome 15W"/>
</dbReference>
<proteinExistence type="predicted"/>
<dbReference type="EMBL" id="JAPFFI010000020">
    <property type="protein sequence ID" value="KAJ6339379.1"/>
    <property type="molecule type" value="Genomic_DNA"/>
</dbReference>
<reference evidence="1" key="2">
    <citation type="journal article" date="2023" name="Int. J. Mol. Sci.">
        <title>De Novo Assembly and Annotation of 11 Diverse Shrub Willow (Salix) Genomes Reveals Novel Gene Organization in Sex-Linked Regions.</title>
        <authorList>
            <person name="Hyden B."/>
            <person name="Feng K."/>
            <person name="Yates T.B."/>
            <person name="Jawdy S."/>
            <person name="Cereghino C."/>
            <person name="Smart L.B."/>
            <person name="Muchero W."/>
        </authorList>
    </citation>
    <scope>NUCLEOTIDE SEQUENCE</scope>
    <source>
        <tissue evidence="1">Shoot tip</tissue>
    </source>
</reference>
<name>A0ABQ9AH11_9ROSI</name>